<evidence type="ECO:0000313" key="14">
    <source>
        <dbReference type="EMBL" id="TGZ84909.1"/>
    </source>
</evidence>
<feature type="domain" description="Metallo-beta-lactamase" evidence="12">
    <location>
        <begin position="515"/>
        <end position="735"/>
    </location>
</feature>
<feature type="compositionally biased region" description="Basic and acidic residues" evidence="11">
    <location>
        <begin position="833"/>
        <end position="854"/>
    </location>
</feature>
<feature type="compositionally biased region" description="Polar residues" evidence="11">
    <location>
        <begin position="226"/>
        <end position="235"/>
    </location>
</feature>
<dbReference type="GO" id="GO:0005739">
    <property type="term" value="C:mitochondrion"/>
    <property type="evidence" value="ECO:0007669"/>
    <property type="project" value="TreeGrafter"/>
</dbReference>
<dbReference type="SUPFAM" id="SSF56281">
    <property type="entry name" value="Metallo-hydrolase/oxidoreductase"/>
    <property type="match status" value="2"/>
</dbReference>
<dbReference type="GO" id="GO:0046872">
    <property type="term" value="F:metal ion binding"/>
    <property type="evidence" value="ECO:0007669"/>
    <property type="project" value="UniProtKB-KW"/>
</dbReference>
<dbReference type="InterPro" id="IPR001279">
    <property type="entry name" value="Metallo-B-lactamas"/>
</dbReference>
<evidence type="ECO:0000256" key="1">
    <source>
        <dbReference type="ARBA" id="ARBA00000402"/>
    </source>
</evidence>
<evidence type="ECO:0000256" key="11">
    <source>
        <dbReference type="SAM" id="MobiDB-lite"/>
    </source>
</evidence>
<feature type="compositionally biased region" description="Basic and acidic residues" evidence="11">
    <location>
        <begin position="161"/>
        <end position="172"/>
    </location>
</feature>
<evidence type="ECO:0000256" key="4">
    <source>
        <dbReference type="ARBA" id="ARBA00012477"/>
    </source>
</evidence>
<feature type="region of interest" description="Disordered" evidence="11">
    <location>
        <begin position="143"/>
        <end position="172"/>
    </location>
</feature>
<evidence type="ECO:0000256" key="3">
    <source>
        <dbReference type="ARBA" id="ARBA00007823"/>
    </source>
</evidence>
<evidence type="ECO:0000256" key="2">
    <source>
        <dbReference type="ARBA" id="ARBA00001947"/>
    </source>
</evidence>
<evidence type="ECO:0000259" key="12">
    <source>
        <dbReference type="Pfam" id="PF12706"/>
    </source>
</evidence>
<dbReference type="InterPro" id="IPR027794">
    <property type="entry name" value="tRNase_Z_dom"/>
</dbReference>
<dbReference type="CDD" id="cd07718">
    <property type="entry name" value="RNaseZ_ELAC1_ELAC2-C-term-like_MBL-fold"/>
    <property type="match status" value="1"/>
</dbReference>
<dbReference type="InterPro" id="IPR047151">
    <property type="entry name" value="RNZ2-like"/>
</dbReference>
<keyword evidence="15" id="KW-1185">Reference proteome</keyword>
<dbReference type="EMBL" id="ML220112">
    <property type="protein sequence ID" value="TGZ84909.1"/>
    <property type="molecule type" value="Genomic_DNA"/>
</dbReference>
<keyword evidence="8" id="KW-0255">Endonuclease</keyword>
<dbReference type="OrthoDB" id="527344at2759"/>
<proteinExistence type="inferred from homology"/>
<keyword evidence="9" id="KW-0378">Hydrolase</keyword>
<dbReference type="PANTHER" id="PTHR12553">
    <property type="entry name" value="ZINC PHOSPHODIESTERASE ELAC PROTEIN 2"/>
    <property type="match status" value="1"/>
</dbReference>
<dbReference type="Proteomes" id="UP000298138">
    <property type="component" value="Unassembled WGS sequence"/>
</dbReference>
<dbReference type="PANTHER" id="PTHR12553:SF49">
    <property type="entry name" value="ZINC PHOSPHODIESTERASE ELAC PROTEIN 2"/>
    <property type="match status" value="1"/>
</dbReference>
<comment type="catalytic activity">
    <reaction evidence="1">
        <text>Endonucleolytic cleavage of RNA, removing extra 3' nucleotides from tRNA precursor, generating 3' termini of tRNAs. A 3'-hydroxy group is left at the tRNA terminus and a 5'-phosphoryl group is left at the trailer molecule.</text>
        <dbReference type="EC" id="3.1.26.11"/>
    </reaction>
</comment>
<evidence type="ECO:0000256" key="9">
    <source>
        <dbReference type="ARBA" id="ARBA00022801"/>
    </source>
</evidence>
<feature type="compositionally biased region" description="Basic and acidic residues" evidence="11">
    <location>
        <begin position="889"/>
        <end position="923"/>
    </location>
</feature>
<comment type="cofactor">
    <cofactor evidence="2">
        <name>Zn(2+)</name>
        <dbReference type="ChEBI" id="CHEBI:29105"/>
    </cofactor>
</comment>
<evidence type="ECO:0000256" key="6">
    <source>
        <dbReference type="ARBA" id="ARBA00022722"/>
    </source>
</evidence>
<keyword evidence="10" id="KW-0862">Zinc</keyword>
<dbReference type="GO" id="GO:0042781">
    <property type="term" value="F:3'-tRNA processing endoribonuclease activity"/>
    <property type="evidence" value="ECO:0007669"/>
    <property type="project" value="UniProtKB-EC"/>
</dbReference>
<evidence type="ECO:0000256" key="10">
    <source>
        <dbReference type="ARBA" id="ARBA00022833"/>
    </source>
</evidence>
<dbReference type="InterPro" id="IPR036866">
    <property type="entry name" value="RibonucZ/Hydroxyglut_hydro"/>
</dbReference>
<evidence type="ECO:0000256" key="8">
    <source>
        <dbReference type="ARBA" id="ARBA00022759"/>
    </source>
</evidence>
<reference evidence="14 15" key="1">
    <citation type="submission" date="2019-04" db="EMBL/GenBank/DDBJ databases">
        <title>Comparative genomics and transcriptomics to analyze fruiting body development in filamentous ascomycetes.</title>
        <authorList>
            <consortium name="DOE Joint Genome Institute"/>
            <person name="Lutkenhaus R."/>
            <person name="Traeger S."/>
            <person name="Breuer J."/>
            <person name="Kuo A."/>
            <person name="Lipzen A."/>
            <person name="Pangilinan J."/>
            <person name="Dilworth D."/>
            <person name="Sandor L."/>
            <person name="Poggeler S."/>
            <person name="Barry K."/>
            <person name="Grigoriev I.V."/>
            <person name="Nowrousian M."/>
        </authorList>
    </citation>
    <scope>NUCLEOTIDE SEQUENCE [LARGE SCALE GENOMIC DNA]</scope>
    <source>
        <strain evidence="14 15">CBS 389.68</strain>
    </source>
</reference>
<keyword evidence="7" id="KW-0479">Metal-binding</keyword>
<feature type="region of interest" description="Disordered" evidence="11">
    <location>
        <begin position="786"/>
        <end position="930"/>
    </location>
</feature>
<dbReference type="EC" id="3.1.26.11" evidence="4"/>
<accession>A0A4S2N6G3</accession>
<keyword evidence="5" id="KW-0819">tRNA processing</keyword>
<name>A0A4S2N6G3_9PEZI</name>
<keyword evidence="6" id="KW-0540">Nuclease</keyword>
<evidence type="ECO:0000256" key="7">
    <source>
        <dbReference type="ARBA" id="ARBA00022723"/>
    </source>
</evidence>
<feature type="region of interest" description="Disordered" evidence="11">
    <location>
        <begin position="194"/>
        <end position="240"/>
    </location>
</feature>
<dbReference type="Gene3D" id="3.60.15.10">
    <property type="entry name" value="Ribonuclease Z/Hydroxyacylglutathione hydrolase-like"/>
    <property type="match status" value="2"/>
</dbReference>
<evidence type="ECO:0000259" key="13">
    <source>
        <dbReference type="Pfam" id="PF13691"/>
    </source>
</evidence>
<evidence type="ECO:0000313" key="15">
    <source>
        <dbReference type="Proteomes" id="UP000298138"/>
    </source>
</evidence>
<dbReference type="STRING" id="341454.A0A4S2N6G3"/>
<organism evidence="14 15">
    <name type="scientific">Ascodesmis nigricans</name>
    <dbReference type="NCBI Taxonomy" id="341454"/>
    <lineage>
        <taxon>Eukaryota</taxon>
        <taxon>Fungi</taxon>
        <taxon>Dikarya</taxon>
        <taxon>Ascomycota</taxon>
        <taxon>Pezizomycotina</taxon>
        <taxon>Pezizomycetes</taxon>
        <taxon>Pezizales</taxon>
        <taxon>Ascodesmidaceae</taxon>
        <taxon>Ascodesmis</taxon>
    </lineage>
</organism>
<dbReference type="AlphaFoldDB" id="A0A4S2N6G3"/>
<protein>
    <recommendedName>
        <fullName evidence="4">ribonuclease Z</fullName>
        <ecNumber evidence="4">3.1.26.11</ecNumber>
    </recommendedName>
</protein>
<sequence length="930" mass="104960">MRVWAELLSTPTADTPGTCVQVHFDDRRYILGHIAEGTQRWLTERKSRGGKLSDVFITGRTEWATTGGLIGFILTLSDQKKDKRVFKWTTVHGGENLLHMVASTRSYVLREQMLLKVDEQVEGITPPFQDHNVTVTPLYVRPTGDPLAPVPPSPKLSPAAGEKRERDESMSRDERIQFLAQKVKDMFFKEQQSVNKTGNEGKEGAPKVNEVGEPPMKKGRGAQGADTLQPSQAQSEMLPPGEPSNIALSYILIMNDHRGKFLPKVAISLGVRPGPDFAKLASGEAVMGKTGNMVKPEDVMEPTRIGAGIAVCDIPEACYIDDFLSKPEWSNTEKLQKRLSCFFWILGDGLQEDKRILEFMEKFPEASHVVSSRELCANHIRFTGAAKFTQRLNYLDPVCFPLLQSSLEPAKPAPEGTLAARSGMRRILEPEWIWEERFDREFDGEKALESVRALGPSFDEVVTDIHQSLASDPVPAETWPGSDAEVITLGTGSSLPSRYRNVSGTLLRVPGVGSIIIDCGEDTYGQLRRLLPPDELEAVMFDLKVIYISHLHADHHLGAVSLIKERTKLLLSKPDPNNNTIFIVAPHRFHNFLDEYSSVEKIFSSHANRQIYVPLESLIPPPYTTLATPQNRENLKQLLDSLSLSSWRAQTAYHCQDAFTTAFTFKNGFKVAYSGDTRPTHRFTLLGRDATLLIHEATFDDELLAEAVAKRHSTISEAIEAGMQMKAKVTCLTHFSQRYPKKPKMVVGEGGDMDVVYAFDSMRFRVGEAARFRRLQKGLEEVYKDVDEDAMDAEEEGREEEEEEEVKEEVKPVKEKKGKKEKQQQQQQQQKLKKSETRRERTQRIKEEDRKCDESGMSVDAMIKELQEIPKRKKDEKKKEGSGINVDAMIKELMESPKKQKEMGKQEARVMQGRRDRLRRLDSVPDEPEK</sequence>
<dbReference type="FunCoup" id="A0A4S2N6G3">
    <property type="interactions" value="1206"/>
</dbReference>
<feature type="compositionally biased region" description="Acidic residues" evidence="11">
    <location>
        <begin position="786"/>
        <end position="807"/>
    </location>
</feature>
<evidence type="ECO:0000256" key="5">
    <source>
        <dbReference type="ARBA" id="ARBA00022694"/>
    </source>
</evidence>
<dbReference type="Pfam" id="PF12706">
    <property type="entry name" value="Lactamase_B_2"/>
    <property type="match status" value="1"/>
</dbReference>
<dbReference type="Pfam" id="PF13691">
    <property type="entry name" value="Lactamase_B_4"/>
    <property type="match status" value="1"/>
</dbReference>
<gene>
    <name evidence="14" type="ORF">EX30DRAFT_12244</name>
</gene>
<dbReference type="InParanoid" id="A0A4S2N6G3"/>
<dbReference type="GO" id="GO:1990180">
    <property type="term" value="P:mitochondrial tRNA 3'-end processing"/>
    <property type="evidence" value="ECO:0007669"/>
    <property type="project" value="TreeGrafter"/>
</dbReference>
<comment type="similarity">
    <text evidence="3">Belongs to the RNase Z family.</text>
</comment>
<feature type="domain" description="tRNase Z endonuclease" evidence="13">
    <location>
        <begin position="7"/>
        <end position="68"/>
    </location>
</feature>